<feature type="disulfide bond" evidence="12">
    <location>
        <begin position="130"/>
        <end position="147"/>
    </location>
</feature>
<evidence type="ECO:0000256" key="6">
    <source>
        <dbReference type="ARBA" id="ARBA00022777"/>
    </source>
</evidence>
<evidence type="ECO:0000256" key="11">
    <source>
        <dbReference type="ARBA" id="ARBA00048679"/>
    </source>
</evidence>
<dbReference type="PROSITE" id="PS50948">
    <property type="entry name" value="PAN"/>
    <property type="match status" value="1"/>
</dbReference>
<keyword evidence="7" id="KW-0067">ATP-binding</keyword>
<sequence>MKLGLDRITGVNRFLTSWKSRDDPGKGEYSFKMEDPGGSPQLVLYKGLFRFWETAPWMWNKRTGNFTISSFIDNRKEVYLSYVQINASILSIFLVDELGNIKMNTWLEGKGKWVESYSGLDERCDSYGRCGGFGYCNENKGQAEFECTCLPGYEPKLPNEWYYSRDASGGCVKKRAALGMCGNGEGFVKIEKAKIPPTSKGDEEMNLSLEECEAKCLRNCSCTAYSIASDGGNYCKTWYGTLMNARTAHSARYSLYIRVDADELLAQHLKKKSKSLHGKKMIIVVTSVVVMGALIISLVCWLVMKKARRVAGFDIHANDEENLELPIFDMITIVGATNNFSDTNKIGEGGFGPVYKGQLSMGKDIAVKRLSTSSKQGVDEFQNEVILIAKLQHRNLVRLLGCCIHGEERMLVYEYMPNGSLDSFIFARAFGGDQSSAKTRRVIGTYGYMSPEYTIDGLFSMKSDIFSFGVVVLEIMSGKRNRMFNHPDHDLNLLGHAWQLWTEGKAYELLDPLMEGSFPMSKVLRCIHVGLLCVQKYPEDRPSMSSVLLMLVSESAMLPQPKRPGFYTERSSIETHDHPLGQSTSSINEVTVTCPNAR</sequence>
<keyword evidence="18" id="KW-1185">Reference proteome</keyword>
<evidence type="ECO:0000313" key="17">
    <source>
        <dbReference type="EMBL" id="THG13812.1"/>
    </source>
</evidence>
<gene>
    <name evidence="17" type="ORF">TEA_014290</name>
</gene>
<evidence type="ECO:0000259" key="16">
    <source>
        <dbReference type="PROSITE" id="PS50948"/>
    </source>
</evidence>
<evidence type="ECO:0000259" key="14">
    <source>
        <dbReference type="PROSITE" id="PS50011"/>
    </source>
</evidence>
<evidence type="ECO:0000256" key="12">
    <source>
        <dbReference type="PROSITE-ProRule" id="PRU00076"/>
    </source>
</evidence>
<proteinExistence type="predicted"/>
<keyword evidence="9" id="KW-0325">Glycoprotein</keyword>
<dbReference type="SUPFAM" id="SSF56112">
    <property type="entry name" value="Protein kinase-like (PK-like)"/>
    <property type="match status" value="1"/>
</dbReference>
<dbReference type="Pfam" id="PF00954">
    <property type="entry name" value="S_locus_glycop"/>
    <property type="match status" value="1"/>
</dbReference>
<feature type="domain" description="Protein kinase" evidence="14">
    <location>
        <begin position="340"/>
        <end position="598"/>
    </location>
</feature>
<evidence type="ECO:0000256" key="9">
    <source>
        <dbReference type="ARBA" id="ARBA00023180"/>
    </source>
</evidence>
<dbReference type="InterPro" id="IPR011009">
    <property type="entry name" value="Kinase-like_dom_sf"/>
</dbReference>
<dbReference type="PANTHER" id="PTHR27002">
    <property type="entry name" value="RECEPTOR-LIKE SERINE/THREONINE-PROTEIN KINASE SD1-8"/>
    <property type="match status" value="1"/>
</dbReference>
<dbReference type="CDD" id="cd01098">
    <property type="entry name" value="PAN_AP_plant"/>
    <property type="match status" value="1"/>
</dbReference>
<comment type="caution">
    <text evidence="12">Lacks conserved residue(s) required for the propagation of feature annotation.</text>
</comment>
<comment type="catalytic activity">
    <reaction evidence="10">
        <text>L-threonyl-[protein] + ATP = O-phospho-L-threonyl-[protein] + ADP + H(+)</text>
        <dbReference type="Rhea" id="RHEA:46608"/>
        <dbReference type="Rhea" id="RHEA-COMP:11060"/>
        <dbReference type="Rhea" id="RHEA-COMP:11605"/>
        <dbReference type="ChEBI" id="CHEBI:15378"/>
        <dbReference type="ChEBI" id="CHEBI:30013"/>
        <dbReference type="ChEBI" id="CHEBI:30616"/>
        <dbReference type="ChEBI" id="CHEBI:61977"/>
        <dbReference type="ChEBI" id="CHEBI:456216"/>
        <dbReference type="EC" id="2.7.11.1"/>
    </reaction>
</comment>
<dbReference type="PANTHER" id="PTHR27002:SF1095">
    <property type="entry name" value="G-TYPE LECTIN S-RECEPTOR-LIKE SERINE_THREONINE-PROTEIN KINASE RKS1"/>
    <property type="match status" value="1"/>
</dbReference>
<dbReference type="EMBL" id="SDRB02005670">
    <property type="protein sequence ID" value="THG13812.1"/>
    <property type="molecule type" value="Genomic_DNA"/>
</dbReference>
<dbReference type="FunFam" id="1.10.510.10:FF:001270">
    <property type="entry name" value="Uncharacterized protein"/>
    <property type="match status" value="1"/>
</dbReference>
<dbReference type="PROSITE" id="PS50011">
    <property type="entry name" value="PROTEIN_KINASE_DOM"/>
    <property type="match status" value="1"/>
</dbReference>
<organism evidence="17 18">
    <name type="scientific">Camellia sinensis var. sinensis</name>
    <name type="common">China tea</name>
    <dbReference type="NCBI Taxonomy" id="542762"/>
    <lineage>
        <taxon>Eukaryota</taxon>
        <taxon>Viridiplantae</taxon>
        <taxon>Streptophyta</taxon>
        <taxon>Embryophyta</taxon>
        <taxon>Tracheophyta</taxon>
        <taxon>Spermatophyta</taxon>
        <taxon>Magnoliopsida</taxon>
        <taxon>eudicotyledons</taxon>
        <taxon>Gunneridae</taxon>
        <taxon>Pentapetalae</taxon>
        <taxon>asterids</taxon>
        <taxon>Ericales</taxon>
        <taxon>Theaceae</taxon>
        <taxon>Camellia</taxon>
    </lineage>
</organism>
<evidence type="ECO:0000256" key="1">
    <source>
        <dbReference type="ARBA" id="ARBA00012513"/>
    </source>
</evidence>
<evidence type="ECO:0000256" key="3">
    <source>
        <dbReference type="ARBA" id="ARBA00022679"/>
    </source>
</evidence>
<keyword evidence="13" id="KW-0812">Transmembrane</keyword>
<dbReference type="GO" id="GO:0005524">
    <property type="term" value="F:ATP binding"/>
    <property type="evidence" value="ECO:0007669"/>
    <property type="project" value="UniProtKB-KW"/>
</dbReference>
<accession>A0A4S4ED78</accession>
<keyword evidence="5" id="KW-0547">Nucleotide-binding</keyword>
<keyword evidence="13" id="KW-0472">Membrane</keyword>
<keyword evidence="3" id="KW-0808">Transferase</keyword>
<dbReference type="Pfam" id="PF08276">
    <property type="entry name" value="PAN_2"/>
    <property type="match status" value="1"/>
</dbReference>
<dbReference type="InterPro" id="IPR000742">
    <property type="entry name" value="EGF"/>
</dbReference>
<dbReference type="InterPro" id="IPR000719">
    <property type="entry name" value="Prot_kinase_dom"/>
</dbReference>
<evidence type="ECO:0000256" key="8">
    <source>
        <dbReference type="ARBA" id="ARBA00023157"/>
    </source>
</evidence>
<keyword evidence="8 12" id="KW-1015">Disulfide bond</keyword>
<feature type="domain" description="EGF-like" evidence="15">
    <location>
        <begin position="120"/>
        <end position="159"/>
    </location>
</feature>
<dbReference type="Pfam" id="PF07714">
    <property type="entry name" value="PK_Tyr_Ser-Thr"/>
    <property type="match status" value="2"/>
</dbReference>
<keyword evidence="4" id="KW-0732">Signal</keyword>
<dbReference type="InterPro" id="IPR000858">
    <property type="entry name" value="S_locus_glycoprot_dom"/>
</dbReference>
<dbReference type="Gene3D" id="1.10.510.10">
    <property type="entry name" value="Transferase(Phosphotransferase) domain 1"/>
    <property type="match status" value="1"/>
</dbReference>
<dbReference type="GO" id="GO:0048544">
    <property type="term" value="P:recognition of pollen"/>
    <property type="evidence" value="ECO:0007669"/>
    <property type="project" value="InterPro"/>
</dbReference>
<dbReference type="InterPro" id="IPR021820">
    <property type="entry name" value="S-locus_recpt_kinase_C"/>
</dbReference>
<evidence type="ECO:0000256" key="5">
    <source>
        <dbReference type="ARBA" id="ARBA00022741"/>
    </source>
</evidence>
<evidence type="ECO:0000256" key="7">
    <source>
        <dbReference type="ARBA" id="ARBA00022840"/>
    </source>
</evidence>
<evidence type="ECO:0000256" key="2">
    <source>
        <dbReference type="ARBA" id="ARBA00022527"/>
    </source>
</evidence>
<reference evidence="17 18" key="1">
    <citation type="journal article" date="2018" name="Proc. Natl. Acad. Sci. U.S.A.">
        <title>Draft genome sequence of Camellia sinensis var. sinensis provides insights into the evolution of the tea genome and tea quality.</title>
        <authorList>
            <person name="Wei C."/>
            <person name="Yang H."/>
            <person name="Wang S."/>
            <person name="Zhao J."/>
            <person name="Liu C."/>
            <person name="Gao L."/>
            <person name="Xia E."/>
            <person name="Lu Y."/>
            <person name="Tai Y."/>
            <person name="She G."/>
            <person name="Sun J."/>
            <person name="Cao H."/>
            <person name="Tong W."/>
            <person name="Gao Q."/>
            <person name="Li Y."/>
            <person name="Deng W."/>
            <person name="Jiang X."/>
            <person name="Wang W."/>
            <person name="Chen Q."/>
            <person name="Zhang S."/>
            <person name="Li H."/>
            <person name="Wu J."/>
            <person name="Wang P."/>
            <person name="Li P."/>
            <person name="Shi C."/>
            <person name="Zheng F."/>
            <person name="Jian J."/>
            <person name="Huang B."/>
            <person name="Shan D."/>
            <person name="Shi M."/>
            <person name="Fang C."/>
            <person name="Yue Y."/>
            <person name="Li F."/>
            <person name="Li D."/>
            <person name="Wei S."/>
            <person name="Han B."/>
            <person name="Jiang C."/>
            <person name="Yin Y."/>
            <person name="Xia T."/>
            <person name="Zhang Z."/>
            <person name="Bennetzen J.L."/>
            <person name="Zhao S."/>
            <person name="Wan X."/>
        </authorList>
    </citation>
    <scope>NUCLEOTIDE SEQUENCE [LARGE SCALE GENOMIC DNA]</scope>
    <source>
        <strain evidence="18">cv. Shuchazao</strain>
        <tissue evidence="17">Leaf</tissue>
    </source>
</reference>
<evidence type="ECO:0000259" key="15">
    <source>
        <dbReference type="PROSITE" id="PS50026"/>
    </source>
</evidence>
<dbReference type="InterPro" id="IPR001245">
    <property type="entry name" value="Ser-Thr/Tyr_kinase_cat_dom"/>
</dbReference>
<dbReference type="FunFam" id="3.30.200.20:FF:000195">
    <property type="entry name" value="G-type lectin S-receptor-like serine/threonine-protein kinase"/>
    <property type="match status" value="1"/>
</dbReference>
<name>A0A4S4ED78_CAMSN</name>
<evidence type="ECO:0000313" key="18">
    <source>
        <dbReference type="Proteomes" id="UP000306102"/>
    </source>
</evidence>
<protein>
    <recommendedName>
        <fullName evidence="1">non-specific serine/threonine protein kinase</fullName>
        <ecNumber evidence="1">2.7.11.1</ecNumber>
    </recommendedName>
</protein>
<dbReference type="EC" id="2.7.11.1" evidence="1"/>
<dbReference type="Gene3D" id="3.30.200.20">
    <property type="entry name" value="Phosphorylase Kinase, domain 1"/>
    <property type="match status" value="1"/>
</dbReference>
<dbReference type="Pfam" id="PF11883">
    <property type="entry name" value="DUF3403"/>
    <property type="match status" value="1"/>
</dbReference>
<feature type="domain" description="Apple" evidence="16">
    <location>
        <begin position="181"/>
        <end position="260"/>
    </location>
</feature>
<keyword evidence="2" id="KW-0723">Serine/threonine-protein kinase</keyword>
<dbReference type="AlphaFoldDB" id="A0A4S4ED78"/>
<dbReference type="GO" id="GO:0005886">
    <property type="term" value="C:plasma membrane"/>
    <property type="evidence" value="ECO:0007669"/>
    <property type="project" value="TreeGrafter"/>
</dbReference>
<dbReference type="GO" id="GO:0004674">
    <property type="term" value="F:protein serine/threonine kinase activity"/>
    <property type="evidence" value="ECO:0007669"/>
    <property type="project" value="UniProtKB-KW"/>
</dbReference>
<comment type="caution">
    <text evidence="17">The sequence shown here is derived from an EMBL/GenBank/DDBJ whole genome shotgun (WGS) entry which is preliminary data.</text>
</comment>
<dbReference type="PROSITE" id="PS50026">
    <property type="entry name" value="EGF_3"/>
    <property type="match status" value="1"/>
</dbReference>
<dbReference type="SMART" id="SM00473">
    <property type="entry name" value="PAN_AP"/>
    <property type="match status" value="1"/>
</dbReference>
<evidence type="ECO:0000256" key="10">
    <source>
        <dbReference type="ARBA" id="ARBA00047899"/>
    </source>
</evidence>
<feature type="transmembrane region" description="Helical" evidence="13">
    <location>
        <begin position="281"/>
        <end position="304"/>
    </location>
</feature>
<evidence type="ECO:0000256" key="13">
    <source>
        <dbReference type="SAM" id="Phobius"/>
    </source>
</evidence>
<dbReference type="Proteomes" id="UP000306102">
    <property type="component" value="Unassembled WGS sequence"/>
</dbReference>
<keyword evidence="13" id="KW-1133">Transmembrane helix</keyword>
<comment type="catalytic activity">
    <reaction evidence="11">
        <text>L-seryl-[protein] + ATP = O-phospho-L-seryl-[protein] + ADP + H(+)</text>
        <dbReference type="Rhea" id="RHEA:17989"/>
        <dbReference type="Rhea" id="RHEA-COMP:9863"/>
        <dbReference type="Rhea" id="RHEA-COMP:11604"/>
        <dbReference type="ChEBI" id="CHEBI:15378"/>
        <dbReference type="ChEBI" id="CHEBI:29999"/>
        <dbReference type="ChEBI" id="CHEBI:30616"/>
        <dbReference type="ChEBI" id="CHEBI:83421"/>
        <dbReference type="ChEBI" id="CHEBI:456216"/>
        <dbReference type="EC" id="2.7.11.1"/>
    </reaction>
</comment>
<evidence type="ECO:0000256" key="4">
    <source>
        <dbReference type="ARBA" id="ARBA00022729"/>
    </source>
</evidence>
<dbReference type="InterPro" id="IPR003609">
    <property type="entry name" value="Pan_app"/>
</dbReference>
<keyword evidence="12" id="KW-0245">EGF-like domain</keyword>
<keyword evidence="6" id="KW-0418">Kinase</keyword>